<dbReference type="RefSeq" id="WP_282335573.1">
    <property type="nucleotide sequence ID" value="NZ_JASBRG010000007.1"/>
</dbReference>
<evidence type="ECO:0000313" key="2">
    <source>
        <dbReference type="EMBL" id="MDI3321463.1"/>
    </source>
</evidence>
<gene>
    <name evidence="2" type="ORF">QJ048_16835</name>
</gene>
<sequence>MKQRFLAYFFFVLGFLTVTFFRHYKGDLIPNSFLFWLVGLIMFGIGFWLLRNTPSSEVQSHQKRLMEAIRDIKENGEKIMVDLTQCELKEHSYVEEREKNNGSDNIMLHAIEINMYGWGAISAYDIQKPEQVQVNQTVIIFSRDNSRTGHTDRFVSRVIPRDKVTLGFYLIQQKQTTLYVDKSNPARYYFDLDFLAS</sequence>
<protein>
    <submittedName>
        <fullName evidence="2">Uncharacterized protein</fullName>
    </submittedName>
</protein>
<organism evidence="2 3">
    <name type="scientific">Pinibacter soli</name>
    <dbReference type="NCBI Taxonomy" id="3044211"/>
    <lineage>
        <taxon>Bacteria</taxon>
        <taxon>Pseudomonadati</taxon>
        <taxon>Bacteroidota</taxon>
        <taxon>Chitinophagia</taxon>
        <taxon>Chitinophagales</taxon>
        <taxon>Chitinophagaceae</taxon>
        <taxon>Pinibacter</taxon>
    </lineage>
</organism>
<keyword evidence="1" id="KW-1133">Transmembrane helix</keyword>
<evidence type="ECO:0000313" key="3">
    <source>
        <dbReference type="Proteomes" id="UP001226434"/>
    </source>
</evidence>
<dbReference type="Proteomes" id="UP001226434">
    <property type="component" value="Unassembled WGS sequence"/>
</dbReference>
<feature type="transmembrane region" description="Helical" evidence="1">
    <location>
        <begin position="5"/>
        <end position="21"/>
    </location>
</feature>
<comment type="caution">
    <text evidence="2">The sequence shown here is derived from an EMBL/GenBank/DDBJ whole genome shotgun (WGS) entry which is preliminary data.</text>
</comment>
<accession>A0ABT6RFZ7</accession>
<feature type="transmembrane region" description="Helical" evidence="1">
    <location>
        <begin position="33"/>
        <end position="50"/>
    </location>
</feature>
<dbReference type="EMBL" id="JASBRG010000007">
    <property type="protein sequence ID" value="MDI3321463.1"/>
    <property type="molecule type" value="Genomic_DNA"/>
</dbReference>
<keyword evidence="3" id="KW-1185">Reference proteome</keyword>
<evidence type="ECO:0000256" key="1">
    <source>
        <dbReference type="SAM" id="Phobius"/>
    </source>
</evidence>
<reference evidence="2 3" key="1">
    <citation type="submission" date="2023-05" db="EMBL/GenBank/DDBJ databases">
        <title>Genome sequence of Pinibacter sp. MAH-24.</title>
        <authorList>
            <person name="Huq M.A."/>
        </authorList>
    </citation>
    <scope>NUCLEOTIDE SEQUENCE [LARGE SCALE GENOMIC DNA]</scope>
    <source>
        <strain evidence="2 3">MAH-24</strain>
    </source>
</reference>
<proteinExistence type="predicted"/>
<keyword evidence="1" id="KW-0472">Membrane</keyword>
<keyword evidence="1" id="KW-0812">Transmembrane</keyword>
<name>A0ABT6RFZ7_9BACT</name>